<sequence>MIPRGSSPPRPHEAKSRHRRPAETRVRPGRVSSVGEEGKGGLEDLGEEVFRSESEGFPLRSAACASQERGGEDRGTRVETSHGRGNGGDRARRRPQRPPAGQQQDTPPAREEGRRAGQAARALREAGGSAGDDLRGASQVARRGGGPRDRRHLRHTEPLAHDHPHLAAGGGGRRGSGGGQDHDVPAPPGAPEGGGSSGSGAWHTGLERGGRPPDGPRDERRRGPAPAAGRGALPSERGAVLAGLERQEEVGRGRGGARSTPGGGCGTAAPWAGRPTGPSPSTAPQQRRARSQGQVGTPRGRRAGGGGDRPEPRGRRARAEQVLRRDTRARRCGLLTPLLGDGGAPNRPQGRLGRGPGDVRAGAVPLARRPALSEDGADLRLPRAVSFVVLTVAEVFGPRRGDRPVTRPRKTNPRTNCRPPPPPWHAAPVFSRARSPPPHAARPKLETPTDEKLERGAVHRHQHPRRRRRRRSRVEDCHGPLAQADAHVRNNAGLGGSHGADGCIYGMPSDATTILRIDPERNEATTFGTVDGGRNKWQGGVLSGVDGCVYAVPADHGSVLRIDTRPREDGDGRPPGISLVGEGFQEIDDKWQGGFAGTDGRIYAIPENCNHVMVVTPGETPTAEMLKPAESRRLTKRGWAQK</sequence>
<reference evidence="2 3" key="1">
    <citation type="journal article" date="2012" name="Genome Biol.">
        <title>Genome and low-iron response of an oceanic diatom adapted to chronic iron limitation.</title>
        <authorList>
            <person name="Lommer M."/>
            <person name="Specht M."/>
            <person name="Roy A.S."/>
            <person name="Kraemer L."/>
            <person name="Andreson R."/>
            <person name="Gutowska M.A."/>
            <person name="Wolf J."/>
            <person name="Bergner S.V."/>
            <person name="Schilhabel M.B."/>
            <person name="Klostermeier U.C."/>
            <person name="Beiko R.G."/>
            <person name="Rosenstiel P."/>
            <person name="Hippler M."/>
            <person name="Laroche J."/>
        </authorList>
    </citation>
    <scope>NUCLEOTIDE SEQUENCE [LARGE SCALE GENOMIC DNA]</scope>
    <source>
        <strain evidence="2 3">CCMP1005</strain>
    </source>
</reference>
<feature type="compositionally biased region" description="Basic and acidic residues" evidence="1">
    <location>
        <begin position="36"/>
        <end position="54"/>
    </location>
</feature>
<feature type="compositionally biased region" description="Basic and acidic residues" evidence="1">
    <location>
        <begin position="205"/>
        <end position="222"/>
    </location>
</feature>
<dbReference type="OrthoDB" id="10260017at2759"/>
<keyword evidence="3" id="KW-1185">Reference proteome</keyword>
<feature type="region of interest" description="Disordered" evidence="1">
    <location>
        <begin position="1"/>
        <end position="357"/>
    </location>
</feature>
<name>K0SRC8_THAOC</name>
<feature type="compositionally biased region" description="Basic and acidic residues" evidence="1">
    <location>
        <begin position="308"/>
        <end position="326"/>
    </location>
</feature>
<feature type="compositionally biased region" description="Low complexity" evidence="1">
    <location>
        <begin position="224"/>
        <end position="234"/>
    </location>
</feature>
<feature type="compositionally biased region" description="Gly residues" evidence="1">
    <location>
        <begin position="253"/>
        <end position="266"/>
    </location>
</feature>
<feature type="compositionally biased region" description="Gly residues" evidence="1">
    <location>
        <begin position="168"/>
        <end position="179"/>
    </location>
</feature>
<evidence type="ECO:0000256" key="1">
    <source>
        <dbReference type="SAM" id="MobiDB-lite"/>
    </source>
</evidence>
<feature type="compositionally biased region" description="Basic residues" evidence="1">
    <location>
        <begin position="458"/>
        <end position="472"/>
    </location>
</feature>
<gene>
    <name evidence="2" type="ORF">THAOC_10928</name>
</gene>
<feature type="compositionally biased region" description="Basic and acidic residues" evidence="1">
    <location>
        <begin position="443"/>
        <end position="457"/>
    </location>
</feature>
<feature type="compositionally biased region" description="Basic and acidic residues" evidence="1">
    <location>
        <begin position="69"/>
        <end position="90"/>
    </location>
</feature>
<feature type="region of interest" description="Disordered" evidence="1">
    <location>
        <begin position="399"/>
        <end position="476"/>
    </location>
</feature>
<organism evidence="2 3">
    <name type="scientific">Thalassiosira oceanica</name>
    <name type="common">Marine diatom</name>
    <dbReference type="NCBI Taxonomy" id="159749"/>
    <lineage>
        <taxon>Eukaryota</taxon>
        <taxon>Sar</taxon>
        <taxon>Stramenopiles</taxon>
        <taxon>Ochrophyta</taxon>
        <taxon>Bacillariophyta</taxon>
        <taxon>Coscinodiscophyceae</taxon>
        <taxon>Thalassiosirophycidae</taxon>
        <taxon>Thalassiosirales</taxon>
        <taxon>Thalassiosiraceae</taxon>
        <taxon>Thalassiosira</taxon>
    </lineage>
</organism>
<dbReference type="AlphaFoldDB" id="K0SRC8"/>
<feature type="compositionally biased region" description="Basic and acidic residues" evidence="1">
    <location>
        <begin position="155"/>
        <end position="165"/>
    </location>
</feature>
<feature type="compositionally biased region" description="Low complexity" evidence="1">
    <location>
        <begin position="116"/>
        <end position="127"/>
    </location>
</feature>
<dbReference type="OMA" id="GECEEEW"/>
<protein>
    <submittedName>
        <fullName evidence="2">Uncharacterized protein</fullName>
    </submittedName>
</protein>
<proteinExistence type="predicted"/>
<accession>K0SRC8</accession>
<evidence type="ECO:0000313" key="3">
    <source>
        <dbReference type="Proteomes" id="UP000266841"/>
    </source>
</evidence>
<evidence type="ECO:0000313" key="2">
    <source>
        <dbReference type="EMBL" id="EJK67955.1"/>
    </source>
</evidence>
<comment type="caution">
    <text evidence="2">The sequence shown here is derived from an EMBL/GenBank/DDBJ whole genome shotgun (WGS) entry which is preliminary data.</text>
</comment>
<feature type="compositionally biased region" description="Polar residues" evidence="1">
    <location>
        <begin position="279"/>
        <end position="295"/>
    </location>
</feature>
<dbReference type="EMBL" id="AGNL01012323">
    <property type="protein sequence ID" value="EJK67955.1"/>
    <property type="molecule type" value="Genomic_DNA"/>
</dbReference>
<dbReference type="Proteomes" id="UP000266841">
    <property type="component" value="Unassembled WGS sequence"/>
</dbReference>